<keyword evidence="4 5" id="KW-0648">Protein biosynthesis</keyword>
<dbReference type="SUPFAM" id="SSF46934">
    <property type="entry name" value="UBA-like"/>
    <property type="match status" value="1"/>
</dbReference>
<evidence type="ECO:0000313" key="7">
    <source>
        <dbReference type="EMBL" id="PWJ39127.1"/>
    </source>
</evidence>
<evidence type="ECO:0000313" key="8">
    <source>
        <dbReference type="Proteomes" id="UP000245535"/>
    </source>
</evidence>
<comment type="subcellular location">
    <subcellularLocation>
        <location evidence="5">Cytoplasm</location>
    </subcellularLocation>
</comment>
<sequence>MAITAKDVQALRKATGAGMMDCKKALQEAEGNMDAAIEILRKKGQKVAAKRADNETTEGAVFSWNNDTNTEVIVLALACETEPVAVNENFAALGNMILQAAVASKAATSEELLAIEVEGHTVNEHIVELTGKMGEKITIAGYAYVTGEAVAAYLHGRAIAVAVELAGANNDAVVAAGKDVAMQVAAMNPLAVDESGVDAEVLEKEKQIAREKAAAEGKPEAILDRIAEGNAKKFLKDNTLLAQEFVKGSNKETVAQYLGGVASGLTVKSFVRVSTGR</sequence>
<protein>
    <recommendedName>
        <fullName evidence="2 5">Elongation factor Ts</fullName>
        <shortName evidence="5">EF-Ts</shortName>
    </recommendedName>
</protein>
<evidence type="ECO:0000259" key="6">
    <source>
        <dbReference type="Pfam" id="PF00889"/>
    </source>
</evidence>
<keyword evidence="3 5" id="KW-0251">Elongation factor</keyword>
<evidence type="ECO:0000256" key="1">
    <source>
        <dbReference type="ARBA" id="ARBA00005532"/>
    </source>
</evidence>
<dbReference type="FunFam" id="1.10.286.20:FF:000001">
    <property type="entry name" value="Elongation factor Ts"/>
    <property type="match status" value="1"/>
</dbReference>
<evidence type="ECO:0000256" key="3">
    <source>
        <dbReference type="ARBA" id="ARBA00022768"/>
    </source>
</evidence>
<dbReference type="PANTHER" id="PTHR11741:SF0">
    <property type="entry name" value="ELONGATION FACTOR TS, MITOCHONDRIAL"/>
    <property type="match status" value="1"/>
</dbReference>
<evidence type="ECO:0000256" key="5">
    <source>
        <dbReference type="HAMAP-Rule" id="MF_00050"/>
    </source>
</evidence>
<keyword evidence="8" id="KW-1185">Reference proteome</keyword>
<dbReference type="InterPro" id="IPR009060">
    <property type="entry name" value="UBA-like_sf"/>
</dbReference>
<dbReference type="InterPro" id="IPR018101">
    <property type="entry name" value="Transl_elong_Ts_CS"/>
</dbReference>
<evidence type="ECO:0000256" key="2">
    <source>
        <dbReference type="ARBA" id="ARBA00016956"/>
    </source>
</evidence>
<dbReference type="GO" id="GO:0005737">
    <property type="term" value="C:cytoplasm"/>
    <property type="evidence" value="ECO:0007669"/>
    <property type="project" value="UniProtKB-SubCell"/>
</dbReference>
<dbReference type="Gene3D" id="3.30.479.20">
    <property type="entry name" value="Elongation factor Ts, dimerisation domain"/>
    <property type="match status" value="2"/>
</dbReference>
<dbReference type="OrthoDB" id="9808348at2"/>
<comment type="caution">
    <text evidence="5">Lacks conserved residue(s) required for the propagation of feature annotation.</text>
</comment>
<dbReference type="SUPFAM" id="SSF54713">
    <property type="entry name" value="Elongation factor Ts (EF-Ts), dimerisation domain"/>
    <property type="match status" value="2"/>
</dbReference>
<comment type="function">
    <text evidence="5">Associates with the EF-Tu.GDP complex and induces the exchange of GDP to GTP. It remains bound to the aminoacyl-tRNA.EF-Tu.GTP complex up to the GTP hydrolysis stage on the ribosome.</text>
</comment>
<dbReference type="PANTHER" id="PTHR11741">
    <property type="entry name" value="ELONGATION FACTOR TS"/>
    <property type="match status" value="1"/>
</dbReference>
<dbReference type="Proteomes" id="UP000245535">
    <property type="component" value="Unassembled WGS sequence"/>
</dbReference>
<dbReference type="GO" id="GO:0003746">
    <property type="term" value="F:translation elongation factor activity"/>
    <property type="evidence" value="ECO:0007669"/>
    <property type="project" value="UniProtKB-UniRule"/>
</dbReference>
<comment type="caution">
    <text evidence="7">The sequence shown here is derived from an EMBL/GenBank/DDBJ whole genome shotgun (WGS) entry which is preliminary data.</text>
</comment>
<dbReference type="InterPro" id="IPR001816">
    <property type="entry name" value="Transl_elong_EFTs/EF1B"/>
</dbReference>
<dbReference type="Gene3D" id="1.10.8.10">
    <property type="entry name" value="DNA helicase RuvA subunit, C-terminal domain"/>
    <property type="match status" value="1"/>
</dbReference>
<keyword evidence="5" id="KW-0963">Cytoplasm</keyword>
<gene>
    <name evidence="5" type="primary">tsf</name>
    <name evidence="7" type="ORF">BC781_10628</name>
</gene>
<dbReference type="Pfam" id="PF00889">
    <property type="entry name" value="EF_TS"/>
    <property type="match status" value="1"/>
</dbReference>
<dbReference type="AlphaFoldDB" id="A0A315Z5K2"/>
<comment type="similarity">
    <text evidence="1 5">Belongs to the EF-Ts family.</text>
</comment>
<dbReference type="PROSITE" id="PS01126">
    <property type="entry name" value="EF_TS_1"/>
    <property type="match status" value="1"/>
</dbReference>
<reference evidence="7 8" key="1">
    <citation type="submission" date="2018-03" db="EMBL/GenBank/DDBJ databases">
        <title>Genomic Encyclopedia of Archaeal and Bacterial Type Strains, Phase II (KMG-II): from individual species to whole genera.</title>
        <authorList>
            <person name="Goeker M."/>
        </authorList>
    </citation>
    <scope>NUCLEOTIDE SEQUENCE [LARGE SCALE GENOMIC DNA]</scope>
    <source>
        <strain evidence="7 8">DSM 28229</strain>
    </source>
</reference>
<proteinExistence type="inferred from homology"/>
<feature type="domain" description="Translation elongation factor EFTs/EF1B dimerisation" evidence="6">
    <location>
        <begin position="74"/>
        <end position="276"/>
    </location>
</feature>
<dbReference type="HAMAP" id="MF_00050">
    <property type="entry name" value="EF_Ts"/>
    <property type="match status" value="1"/>
</dbReference>
<dbReference type="CDD" id="cd14275">
    <property type="entry name" value="UBA_EF-Ts"/>
    <property type="match status" value="1"/>
</dbReference>
<name>A0A315Z5K2_SEDFL</name>
<dbReference type="InterPro" id="IPR036402">
    <property type="entry name" value="EF-Ts_dimer_sf"/>
</dbReference>
<dbReference type="FunFam" id="1.10.8.10:FF:000001">
    <property type="entry name" value="Elongation factor Ts"/>
    <property type="match status" value="1"/>
</dbReference>
<dbReference type="Gene3D" id="1.10.286.20">
    <property type="match status" value="1"/>
</dbReference>
<accession>A0A315Z5K2</accession>
<dbReference type="InterPro" id="IPR014039">
    <property type="entry name" value="Transl_elong_EFTs/EF1B_dimer"/>
</dbReference>
<dbReference type="RefSeq" id="WP_109620880.1">
    <property type="nucleotide sequence ID" value="NZ_QGDO01000006.1"/>
</dbReference>
<evidence type="ECO:0000256" key="4">
    <source>
        <dbReference type="ARBA" id="ARBA00022917"/>
    </source>
</evidence>
<dbReference type="NCBIfam" id="TIGR00116">
    <property type="entry name" value="tsf"/>
    <property type="match status" value="1"/>
</dbReference>
<dbReference type="EMBL" id="QGDO01000006">
    <property type="protein sequence ID" value="PWJ39127.1"/>
    <property type="molecule type" value="Genomic_DNA"/>
</dbReference>
<organism evidence="7 8">
    <name type="scientific">Sediminitomix flava</name>
    <dbReference type="NCBI Taxonomy" id="379075"/>
    <lineage>
        <taxon>Bacteria</taxon>
        <taxon>Pseudomonadati</taxon>
        <taxon>Bacteroidota</taxon>
        <taxon>Cytophagia</taxon>
        <taxon>Cytophagales</taxon>
        <taxon>Flammeovirgaceae</taxon>
        <taxon>Sediminitomix</taxon>
    </lineage>
</organism>